<name>A0AAW1PQV3_9CHLO</name>
<reference evidence="2 3" key="1">
    <citation type="journal article" date="2024" name="Nat. Commun.">
        <title>Phylogenomics reveals the evolutionary origins of lichenization in chlorophyte algae.</title>
        <authorList>
            <person name="Puginier C."/>
            <person name="Libourel C."/>
            <person name="Otte J."/>
            <person name="Skaloud P."/>
            <person name="Haon M."/>
            <person name="Grisel S."/>
            <person name="Petersen M."/>
            <person name="Berrin J.G."/>
            <person name="Delaux P.M."/>
            <person name="Dal Grande F."/>
            <person name="Keller J."/>
        </authorList>
    </citation>
    <scope>NUCLEOTIDE SEQUENCE [LARGE SCALE GENOMIC DNA]</scope>
    <source>
        <strain evidence="2 3">SAG 2043</strain>
    </source>
</reference>
<feature type="compositionally biased region" description="Polar residues" evidence="1">
    <location>
        <begin position="85"/>
        <end position="94"/>
    </location>
</feature>
<comment type="caution">
    <text evidence="2">The sequence shown here is derived from an EMBL/GenBank/DDBJ whole genome shotgun (WGS) entry which is preliminary data.</text>
</comment>
<proteinExistence type="predicted"/>
<evidence type="ECO:0000313" key="3">
    <source>
        <dbReference type="Proteomes" id="UP001489004"/>
    </source>
</evidence>
<feature type="compositionally biased region" description="Polar residues" evidence="1">
    <location>
        <begin position="49"/>
        <end position="58"/>
    </location>
</feature>
<feature type="region of interest" description="Disordered" evidence="1">
    <location>
        <begin position="1"/>
        <end position="102"/>
    </location>
</feature>
<feature type="compositionally biased region" description="Basic and acidic residues" evidence="1">
    <location>
        <begin position="1"/>
        <end position="11"/>
    </location>
</feature>
<evidence type="ECO:0000256" key="1">
    <source>
        <dbReference type="SAM" id="MobiDB-lite"/>
    </source>
</evidence>
<accession>A0AAW1PQV3</accession>
<sequence>MTTSNKDRKGGLPDVAEDIATSPGHSGGSLDRKRRRRVEGEISVLARISTHSLSNEAQTPAEPDSPSVGGSWKRQYSAQGLDAATSPSKQLSKTGSAGASSLQASAASLDGSWCSNVLGSKASSQSDIKLDTAEVTSPQRRIPREAAPAFPCSMQPFEVGSGPGFQAAVQHVNAVVQNAAKTKRRQRSFRHGMRAATIEGEPFAESPEAVKDVPESRSGPAEAVRPCMLHCLANNGLVAPITLTNGTGRGSIRVSRMVSFD</sequence>
<dbReference type="EMBL" id="JALJOR010000009">
    <property type="protein sequence ID" value="KAK9811806.1"/>
    <property type="molecule type" value="Genomic_DNA"/>
</dbReference>
<evidence type="ECO:0000313" key="2">
    <source>
        <dbReference type="EMBL" id="KAK9811806.1"/>
    </source>
</evidence>
<organism evidence="2 3">
    <name type="scientific">[Myrmecia] bisecta</name>
    <dbReference type="NCBI Taxonomy" id="41462"/>
    <lineage>
        <taxon>Eukaryota</taxon>
        <taxon>Viridiplantae</taxon>
        <taxon>Chlorophyta</taxon>
        <taxon>core chlorophytes</taxon>
        <taxon>Trebouxiophyceae</taxon>
        <taxon>Trebouxiales</taxon>
        <taxon>Trebouxiaceae</taxon>
        <taxon>Myrmecia</taxon>
    </lineage>
</organism>
<dbReference type="AlphaFoldDB" id="A0AAW1PQV3"/>
<keyword evidence="3" id="KW-1185">Reference proteome</keyword>
<dbReference type="Proteomes" id="UP001489004">
    <property type="component" value="Unassembled WGS sequence"/>
</dbReference>
<gene>
    <name evidence="2" type="ORF">WJX72_010434</name>
</gene>
<protein>
    <submittedName>
        <fullName evidence="2">Uncharacterized protein</fullName>
    </submittedName>
</protein>